<keyword evidence="5" id="KW-0813">Transport</keyword>
<dbReference type="GO" id="GO:0005375">
    <property type="term" value="F:copper ion transmembrane transporter activity"/>
    <property type="evidence" value="ECO:0007669"/>
    <property type="project" value="UniProtKB-UniRule"/>
</dbReference>
<dbReference type="Proteomes" id="UP001159659">
    <property type="component" value="Unassembled WGS sequence"/>
</dbReference>
<evidence type="ECO:0000256" key="2">
    <source>
        <dbReference type="ARBA" id="ARBA00022692"/>
    </source>
</evidence>
<dbReference type="PANTHER" id="PTHR12483:SF27">
    <property type="entry name" value="COPPER TRANSPORT PROTEIN CTR1"/>
    <property type="match status" value="1"/>
</dbReference>
<keyword evidence="5" id="KW-0406">Ion transport</keyword>
<keyword evidence="3 5" id="KW-1133">Transmembrane helix</keyword>
<comment type="similarity">
    <text evidence="5">Belongs to the copper transporter (Ctr) (TC 1.A.56) family. SLC31A subfamily.</text>
</comment>
<name>A0AAV0U317_9STRA</name>
<accession>A0AAV0U317</accession>
<reference evidence="7 9" key="1">
    <citation type="submission" date="2021-11" db="EMBL/GenBank/DDBJ databases">
        <authorList>
            <person name="Islam A."/>
            <person name="Islam S."/>
            <person name="Flora M.S."/>
            <person name="Rahman M."/>
            <person name="Ziaur R.M."/>
            <person name="Epstein J.H."/>
            <person name="Hassan M."/>
            <person name="Klassen M."/>
            <person name="Woodard K."/>
            <person name="Webb A."/>
            <person name="Webby R.J."/>
            <person name="El Zowalaty M.E."/>
        </authorList>
    </citation>
    <scope>NUCLEOTIDE SEQUENCE [LARGE SCALE GENOMIC DNA]</scope>
    <source>
        <strain evidence="7">Pf1</strain>
    </source>
</reference>
<keyword evidence="2 5" id="KW-0812">Transmembrane</keyword>
<evidence type="ECO:0000256" key="3">
    <source>
        <dbReference type="ARBA" id="ARBA00022989"/>
    </source>
</evidence>
<feature type="signal peptide" evidence="6">
    <location>
        <begin position="1"/>
        <end position="21"/>
    </location>
</feature>
<dbReference type="GO" id="GO:0005886">
    <property type="term" value="C:plasma membrane"/>
    <property type="evidence" value="ECO:0007669"/>
    <property type="project" value="TreeGrafter"/>
</dbReference>
<dbReference type="EMBL" id="CAKLBC010001184">
    <property type="protein sequence ID" value="CAH0489811.1"/>
    <property type="molecule type" value="Genomic_DNA"/>
</dbReference>
<comment type="caution">
    <text evidence="8">The sequence shown here is derived from an EMBL/GenBank/DDBJ whole genome shotgun (WGS) entry which is preliminary data.</text>
</comment>
<evidence type="ECO:0000256" key="1">
    <source>
        <dbReference type="ARBA" id="ARBA00004141"/>
    </source>
</evidence>
<dbReference type="PANTHER" id="PTHR12483">
    <property type="entry name" value="SOLUTE CARRIER FAMILY 31 COPPER TRANSPORTERS"/>
    <property type="match status" value="1"/>
</dbReference>
<evidence type="ECO:0000313" key="10">
    <source>
        <dbReference type="Proteomes" id="UP001159659"/>
    </source>
</evidence>
<evidence type="ECO:0000313" key="8">
    <source>
        <dbReference type="EMBL" id="CAI5731272.1"/>
    </source>
</evidence>
<dbReference type="AlphaFoldDB" id="A0AAV0U317"/>
<dbReference type="Pfam" id="PF04145">
    <property type="entry name" value="Ctr"/>
    <property type="match status" value="1"/>
</dbReference>
<dbReference type="InterPro" id="IPR007274">
    <property type="entry name" value="Cop_transporter"/>
</dbReference>
<keyword evidence="4 5" id="KW-0472">Membrane</keyword>
<gene>
    <name evidence="7" type="ORF">PFR001_LOCUS5194</name>
    <name evidence="8" type="ORF">PFR002_LOCUS6524</name>
</gene>
<organism evidence="8 10">
    <name type="scientific">Peronospora farinosa</name>
    <dbReference type="NCBI Taxonomy" id="134698"/>
    <lineage>
        <taxon>Eukaryota</taxon>
        <taxon>Sar</taxon>
        <taxon>Stramenopiles</taxon>
        <taxon>Oomycota</taxon>
        <taxon>Peronosporomycetes</taxon>
        <taxon>Peronosporales</taxon>
        <taxon>Peronosporaceae</taxon>
        <taxon>Peronospora</taxon>
    </lineage>
</organism>
<feature type="transmembrane region" description="Helical" evidence="5">
    <location>
        <begin position="278"/>
        <end position="298"/>
    </location>
</feature>
<keyword evidence="5" id="KW-0186">Copper</keyword>
<protein>
    <recommendedName>
        <fullName evidence="5">Copper transport protein</fullName>
    </recommendedName>
</protein>
<reference evidence="8" key="2">
    <citation type="submission" date="2022-12" db="EMBL/GenBank/DDBJ databases">
        <authorList>
            <person name="Webb A."/>
        </authorList>
    </citation>
    <scope>NUCLEOTIDE SEQUENCE</scope>
    <source>
        <strain evidence="8">Pf2</strain>
    </source>
</reference>
<feature type="chain" id="PRO_5043482877" description="Copper transport protein" evidence="6">
    <location>
        <begin position="22"/>
        <end position="338"/>
    </location>
</feature>
<dbReference type="EMBL" id="CANTFK010000862">
    <property type="protein sequence ID" value="CAI5731272.1"/>
    <property type="molecule type" value="Genomic_DNA"/>
</dbReference>
<proteinExistence type="inferred from homology"/>
<evidence type="ECO:0000313" key="7">
    <source>
        <dbReference type="EMBL" id="CAH0489811.1"/>
    </source>
</evidence>
<evidence type="ECO:0000256" key="5">
    <source>
        <dbReference type="RuleBase" id="RU367022"/>
    </source>
</evidence>
<comment type="subcellular location">
    <subcellularLocation>
        <location evidence="1 5">Membrane</location>
        <topology evidence="1 5">Multi-pass membrane protein</topology>
    </subcellularLocation>
</comment>
<keyword evidence="9" id="KW-1185">Reference proteome</keyword>
<evidence type="ECO:0000313" key="9">
    <source>
        <dbReference type="Proteomes" id="UP001157938"/>
    </source>
</evidence>
<sequence>MPRAPSLIMLFVALLFISVDADQNLGKTTCPLCNMDVKADIKATILGDQYIYACEMAGHIDSLQNDPAANLGPPKKADITTDEIYKSATNIKCPVCGKGFDQLTHAVPWISKGSQKIYTCSEEHAKIVFDNPTKFVAAQLSTDDFCDAGAAAEPTGSTMFNGFQLAIGGDASCLLLLFQPWVISSAVKYAFAFLGVVLLAMSLEGFGEFRECMKSRLYRDYGLVSSQTDYLPLSTPQVGSVSNGRNNGSLEPFAHKVGRVPDMLPLSIVRRLPSWCKLVLAIMYMVHLTLGYFVMLVIMTFETLMFVAVILGIGLGFVMFKDTDADKISGSIDPCCST</sequence>
<keyword evidence="6" id="KW-0732">Signal</keyword>
<evidence type="ECO:0000256" key="4">
    <source>
        <dbReference type="ARBA" id="ARBA00023136"/>
    </source>
</evidence>
<evidence type="ECO:0000256" key="6">
    <source>
        <dbReference type="SAM" id="SignalP"/>
    </source>
</evidence>
<feature type="transmembrane region" description="Helical" evidence="5">
    <location>
        <begin position="304"/>
        <end position="320"/>
    </location>
</feature>
<feature type="transmembrane region" description="Helical" evidence="5">
    <location>
        <begin position="189"/>
        <end position="209"/>
    </location>
</feature>
<keyword evidence="5" id="KW-0187">Copper transport</keyword>
<dbReference type="Proteomes" id="UP001157938">
    <property type="component" value="Unassembled WGS sequence"/>
</dbReference>